<accession>A0A4S3PVL9</accession>
<sequence length="338" mass="38251">MEDKKTQIRLTAGEIAQLWVQYLNDSSSKCVLAYFLEKVEDEEIKPIIEFALGLSTSHIEIIAAILTEEKHVVPYGFKMEEDVDLTAPRLYSDGFVLSYVHQMSRVGLTLYGAAVAASVRSDIKAYYMDCLNETMELYKRSTDLLLSKGLFIRSPSLPNLEKIEFVKKQWFMFDVFGEKRPLIAAEVDNLFANLQRNALGVAVLTGFSQVAQDKNVKQFFLKGLEIGNKHIQLFRGKLEESKLPVPMGWDSEITNSTSKTFSDKLMMFMTSGLISMSVGYYGTAVSQSPRADLASMYNRLSLEVQLYSEDGANILIKNGWMEQPPMVPNRDELIKKQK</sequence>
<dbReference type="Gene3D" id="1.20.1260.10">
    <property type="match status" value="2"/>
</dbReference>
<protein>
    <submittedName>
        <fullName evidence="1">DUF3231 family protein</fullName>
    </submittedName>
</protein>
<evidence type="ECO:0000313" key="1">
    <source>
        <dbReference type="EMBL" id="THE13002.1"/>
    </source>
</evidence>
<dbReference type="InterPro" id="IPR012347">
    <property type="entry name" value="Ferritin-like"/>
</dbReference>
<organism evidence="1 2">
    <name type="scientific">Bacillus timonensis</name>
    <dbReference type="NCBI Taxonomy" id="1033734"/>
    <lineage>
        <taxon>Bacteria</taxon>
        <taxon>Bacillati</taxon>
        <taxon>Bacillota</taxon>
        <taxon>Bacilli</taxon>
        <taxon>Bacillales</taxon>
        <taxon>Bacillaceae</taxon>
        <taxon>Bacillus</taxon>
    </lineage>
</organism>
<comment type="caution">
    <text evidence="1">The sequence shown here is derived from an EMBL/GenBank/DDBJ whole genome shotgun (WGS) entry which is preliminary data.</text>
</comment>
<dbReference type="AlphaFoldDB" id="A0A4S3PVL9"/>
<gene>
    <name evidence="1" type="ORF">E1I69_09000</name>
</gene>
<dbReference type="STRING" id="1033734.GCA_000285535_02047"/>
<name>A0A4S3PVL9_9BACI</name>
<dbReference type="RefSeq" id="WP_136379278.1">
    <property type="nucleotide sequence ID" value="NZ_SLUB01000012.1"/>
</dbReference>
<dbReference type="Proteomes" id="UP000306477">
    <property type="component" value="Unassembled WGS sequence"/>
</dbReference>
<proteinExistence type="predicted"/>
<dbReference type="Pfam" id="PF11553">
    <property type="entry name" value="DUF3231"/>
    <property type="match status" value="2"/>
</dbReference>
<dbReference type="EMBL" id="SLUB01000012">
    <property type="protein sequence ID" value="THE13002.1"/>
    <property type="molecule type" value="Genomic_DNA"/>
</dbReference>
<dbReference type="InterPro" id="IPR021617">
    <property type="entry name" value="DUF3231"/>
</dbReference>
<evidence type="ECO:0000313" key="2">
    <source>
        <dbReference type="Proteomes" id="UP000306477"/>
    </source>
</evidence>
<reference evidence="1 2" key="1">
    <citation type="journal article" date="2019" name="Indoor Air">
        <title>Impacts of indoor surface finishes on bacterial viability.</title>
        <authorList>
            <person name="Hu J."/>
            <person name="Maamar S.B."/>
            <person name="Glawe A.J."/>
            <person name="Gottel N."/>
            <person name="Gilbert J.A."/>
            <person name="Hartmann E.M."/>
        </authorList>
    </citation>
    <scope>NUCLEOTIDE SEQUENCE [LARGE SCALE GENOMIC DNA]</scope>
    <source>
        <strain evidence="1 2">AF060A6</strain>
    </source>
</reference>
<keyword evidence="2" id="KW-1185">Reference proteome</keyword>
<dbReference type="OrthoDB" id="1675670at2"/>